<dbReference type="EMBL" id="PGGW01000068">
    <property type="protein sequence ID" value="PJE94805.1"/>
    <property type="molecule type" value="Genomic_DNA"/>
</dbReference>
<sequence>MKRTDSGSAPVPPSPGRSGADGAGASLLAVLVVLTGAFAATLGPLLAVACESCRDGVRGPLRFGGALAVLAWCAVPLTTLGTLLGILLSRRGARVGGIGLGALLVLLAAMLVLGRFTA</sequence>
<keyword evidence="2" id="KW-0472">Membrane</keyword>
<feature type="transmembrane region" description="Helical" evidence="2">
    <location>
        <begin position="95"/>
        <end position="116"/>
    </location>
</feature>
<organism evidence="3 4">
    <name type="scientific">Streptomyces carminius</name>
    <dbReference type="NCBI Taxonomy" id="2665496"/>
    <lineage>
        <taxon>Bacteria</taxon>
        <taxon>Bacillati</taxon>
        <taxon>Actinomycetota</taxon>
        <taxon>Actinomycetes</taxon>
        <taxon>Kitasatosporales</taxon>
        <taxon>Streptomycetaceae</taxon>
        <taxon>Streptomyces</taxon>
    </lineage>
</organism>
<feature type="transmembrane region" description="Helical" evidence="2">
    <location>
        <begin position="63"/>
        <end position="88"/>
    </location>
</feature>
<comment type="caution">
    <text evidence="3">The sequence shown here is derived from an EMBL/GenBank/DDBJ whole genome shotgun (WGS) entry which is preliminary data.</text>
</comment>
<keyword evidence="2" id="KW-1133">Transmembrane helix</keyword>
<protein>
    <submittedName>
        <fullName evidence="3">Uncharacterized protein</fullName>
    </submittedName>
</protein>
<reference evidence="3 4" key="1">
    <citation type="submission" date="2017-11" db="EMBL/GenBank/DDBJ databases">
        <title>Streptomyces carmine sp. nov., a novel actinomycete isolated from Sophora alopecuroides in Xinjiang, China.</title>
        <authorList>
            <person name="Wang Y."/>
            <person name="Luo X."/>
            <person name="Wan C."/>
            <person name="Zhang L."/>
        </authorList>
    </citation>
    <scope>NUCLEOTIDE SEQUENCE [LARGE SCALE GENOMIC DNA]</scope>
    <source>
        <strain evidence="3 4">TRM SA0054</strain>
    </source>
</reference>
<proteinExistence type="predicted"/>
<feature type="region of interest" description="Disordered" evidence="1">
    <location>
        <begin position="1"/>
        <end position="20"/>
    </location>
</feature>
<evidence type="ECO:0000313" key="3">
    <source>
        <dbReference type="EMBL" id="PJE94805.1"/>
    </source>
</evidence>
<accession>A0A2M8LS80</accession>
<gene>
    <name evidence="3" type="ORF">CUT44_27025</name>
</gene>
<evidence type="ECO:0000313" key="4">
    <source>
        <dbReference type="Proteomes" id="UP000230407"/>
    </source>
</evidence>
<evidence type="ECO:0000256" key="2">
    <source>
        <dbReference type="SAM" id="Phobius"/>
    </source>
</evidence>
<dbReference type="AlphaFoldDB" id="A0A2M8LS80"/>
<dbReference type="RefSeq" id="WP_100204585.1">
    <property type="nucleotide sequence ID" value="NZ_PGGW01000068.1"/>
</dbReference>
<name>A0A2M8LS80_9ACTN</name>
<evidence type="ECO:0000256" key="1">
    <source>
        <dbReference type="SAM" id="MobiDB-lite"/>
    </source>
</evidence>
<dbReference type="Proteomes" id="UP000230407">
    <property type="component" value="Unassembled WGS sequence"/>
</dbReference>
<keyword evidence="4" id="KW-1185">Reference proteome</keyword>
<keyword evidence="2" id="KW-0812">Transmembrane</keyword>